<keyword evidence="6 8" id="KW-0472">Membrane</keyword>
<evidence type="ECO:0000313" key="10">
    <source>
        <dbReference type="EMBL" id="BFG69278.1"/>
    </source>
</evidence>
<dbReference type="Pfam" id="PF01343">
    <property type="entry name" value="Peptidase_S49"/>
    <property type="match status" value="2"/>
</dbReference>
<evidence type="ECO:0000256" key="3">
    <source>
        <dbReference type="ARBA" id="ARBA00022670"/>
    </source>
</evidence>
<dbReference type="CDD" id="cd07018">
    <property type="entry name" value="S49_SppA_67K_type"/>
    <property type="match status" value="1"/>
</dbReference>
<keyword evidence="5" id="KW-0720">Serine protease</keyword>
<dbReference type="Gene3D" id="6.20.330.10">
    <property type="match status" value="1"/>
</dbReference>
<keyword evidence="8" id="KW-0812">Transmembrane</keyword>
<dbReference type="NCBIfam" id="TIGR00705">
    <property type="entry name" value="SppA_67K"/>
    <property type="match status" value="1"/>
</dbReference>
<accession>A0AAT9GFD0</accession>
<evidence type="ECO:0000256" key="4">
    <source>
        <dbReference type="ARBA" id="ARBA00022801"/>
    </source>
</evidence>
<sequence length="585" mass="64532">MRNFFKIFFASLLALIVFTVIGIFLLIGFISSAASPEVPVVGSKAVLVLDLSVNFKEQAQENPFGSFISNAESEVPSLFDVVRLLEEAKSDSSVKGLYILAADNANGFSSSEEIRKAVLDFKKSGKFVLAYGETMTQKAYYVANAAERVYVHPQGGLEWSGFSSNLFFLKGMLDKLQIEPQIFYAGKFKSATEPLRETKMTEANRLQTAVWLGDLYASFLRSTTTSRNIDSATLHELAINGKIQTAADALQYKLVDGLKYDDEVKGEMLKWLKKDPKSSINFVTINEYAQATSLGNYTSGGKIAVIFAQGDIVSGEGDEEQVGSDVFKNVLRKARLDKDVKAIVLRVNSPGGSALASDVIWREISLAKKVKPVVVSMGDVAASGGYYIACNADAVFANETTITGSIGVFSIVPNFESFLKNKLGITTDRVRTAPFADMGAGDRPLTEAEKRFFQSATDSIYTTFKTRVSEGRERSMEYVDSIAQGRVWTGTRALQIGLVDKIGTLQDAVDHAAALAKLDDYRVREYPEKKDLFQQIMGGYKKSIRSSLISEEIGLEQWNFLKQLKQVKQMVGEPQTRMPYFLTVH</sequence>
<name>A0AAT9GFD0_9BACT</name>
<dbReference type="InterPro" id="IPR004634">
    <property type="entry name" value="Pept_S49_pIV"/>
</dbReference>
<evidence type="ECO:0000256" key="1">
    <source>
        <dbReference type="ARBA" id="ARBA00004370"/>
    </source>
</evidence>
<evidence type="ECO:0000256" key="5">
    <source>
        <dbReference type="ARBA" id="ARBA00022825"/>
    </source>
</evidence>
<dbReference type="GO" id="GO:0016020">
    <property type="term" value="C:membrane"/>
    <property type="evidence" value="ECO:0007669"/>
    <property type="project" value="UniProtKB-SubCell"/>
</dbReference>
<dbReference type="EMBL" id="AP029612">
    <property type="protein sequence ID" value="BFG69278.1"/>
    <property type="molecule type" value="Genomic_DNA"/>
</dbReference>
<evidence type="ECO:0000256" key="8">
    <source>
        <dbReference type="SAM" id="Phobius"/>
    </source>
</evidence>
<dbReference type="PANTHER" id="PTHR33209:SF1">
    <property type="entry name" value="PEPTIDASE S49 DOMAIN-CONTAINING PROTEIN"/>
    <property type="match status" value="1"/>
</dbReference>
<dbReference type="PANTHER" id="PTHR33209">
    <property type="entry name" value="PROTEASE 4"/>
    <property type="match status" value="1"/>
</dbReference>
<dbReference type="InterPro" id="IPR004635">
    <property type="entry name" value="Pept_S49_SppA"/>
</dbReference>
<protein>
    <submittedName>
        <fullName evidence="10">Signal peptide peptidase SppA</fullName>
    </submittedName>
</protein>
<proteinExistence type="inferred from homology"/>
<keyword evidence="3" id="KW-0645">Protease</keyword>
<dbReference type="SUPFAM" id="SSF52096">
    <property type="entry name" value="ClpP/crotonase"/>
    <property type="match status" value="2"/>
</dbReference>
<comment type="similarity">
    <text evidence="2">Belongs to the peptidase S49 family.</text>
</comment>
<evidence type="ECO:0000256" key="6">
    <source>
        <dbReference type="ARBA" id="ARBA00023136"/>
    </source>
</evidence>
<evidence type="ECO:0000256" key="2">
    <source>
        <dbReference type="ARBA" id="ARBA00008683"/>
    </source>
</evidence>
<comment type="subcellular location">
    <subcellularLocation>
        <location evidence="1">Membrane</location>
    </subcellularLocation>
</comment>
<keyword evidence="8" id="KW-1133">Transmembrane helix</keyword>
<evidence type="ECO:0000256" key="7">
    <source>
        <dbReference type="PIRSR" id="PIRSR001217-1"/>
    </source>
</evidence>
<gene>
    <name evidence="10" type="primary">sppA</name>
    <name evidence="10" type="ORF">KACHI17_01590</name>
</gene>
<dbReference type="InterPro" id="IPR047217">
    <property type="entry name" value="S49_SppA_67K_type_N"/>
</dbReference>
<reference evidence="10" key="1">
    <citation type="submission" date="2024-02" db="EMBL/GenBank/DDBJ databases">
        <title>Sediminibacterium planktonica sp. nov. and Sediminibacterium longus sp. nov., isolated from surface lake and river water.</title>
        <authorList>
            <person name="Watanabe K."/>
            <person name="Takemine S."/>
            <person name="Ishii Y."/>
            <person name="Ogata Y."/>
            <person name="Shindo C."/>
            <person name="Suda W."/>
        </authorList>
    </citation>
    <scope>NUCLEOTIDE SEQUENCE</scope>
    <source>
        <strain evidence="10">KACHI17</strain>
    </source>
</reference>
<dbReference type="PIRSF" id="PIRSF001217">
    <property type="entry name" value="Protease_4_SppA"/>
    <property type="match status" value="1"/>
</dbReference>
<evidence type="ECO:0000259" key="9">
    <source>
        <dbReference type="Pfam" id="PF01343"/>
    </source>
</evidence>
<dbReference type="RefSeq" id="WP_353549607.1">
    <property type="nucleotide sequence ID" value="NZ_AP029612.1"/>
</dbReference>
<dbReference type="Gene3D" id="3.90.226.10">
    <property type="entry name" value="2-enoyl-CoA Hydratase, Chain A, domain 1"/>
    <property type="match status" value="3"/>
</dbReference>
<organism evidence="10">
    <name type="scientific">Sediminibacterium sp. KACHI17</name>
    <dbReference type="NCBI Taxonomy" id="1751071"/>
    <lineage>
        <taxon>Bacteria</taxon>
        <taxon>Pseudomonadati</taxon>
        <taxon>Bacteroidota</taxon>
        <taxon>Chitinophagia</taxon>
        <taxon>Chitinophagales</taxon>
        <taxon>Chitinophagaceae</taxon>
        <taxon>Sediminibacterium</taxon>
    </lineage>
</organism>
<feature type="domain" description="Peptidase S49" evidence="9">
    <location>
        <begin position="121"/>
        <end position="269"/>
    </location>
</feature>
<dbReference type="NCBIfam" id="TIGR00706">
    <property type="entry name" value="SppA_dom"/>
    <property type="match status" value="1"/>
</dbReference>
<dbReference type="InterPro" id="IPR047272">
    <property type="entry name" value="S49_SppA_C"/>
</dbReference>
<dbReference type="CDD" id="cd07023">
    <property type="entry name" value="S49_Sppa_N_C"/>
    <property type="match status" value="1"/>
</dbReference>
<dbReference type="AlphaFoldDB" id="A0AAT9GFD0"/>
<dbReference type="InterPro" id="IPR002142">
    <property type="entry name" value="Peptidase_S49"/>
</dbReference>
<keyword evidence="4" id="KW-0378">Hydrolase</keyword>
<dbReference type="GO" id="GO:0008236">
    <property type="term" value="F:serine-type peptidase activity"/>
    <property type="evidence" value="ECO:0007669"/>
    <property type="project" value="UniProtKB-KW"/>
</dbReference>
<dbReference type="GO" id="GO:0006465">
    <property type="term" value="P:signal peptide processing"/>
    <property type="evidence" value="ECO:0007669"/>
    <property type="project" value="InterPro"/>
</dbReference>
<feature type="transmembrane region" description="Helical" evidence="8">
    <location>
        <begin position="7"/>
        <end position="30"/>
    </location>
</feature>
<dbReference type="InterPro" id="IPR029045">
    <property type="entry name" value="ClpP/crotonase-like_dom_sf"/>
</dbReference>
<feature type="active site" description="Proton donor/acceptor" evidence="7">
    <location>
        <position position="189"/>
    </location>
</feature>
<feature type="active site" description="Nucleophile" evidence="7">
    <location>
        <position position="383"/>
    </location>
</feature>
<feature type="domain" description="Peptidase S49" evidence="9">
    <location>
        <begin position="367"/>
        <end position="518"/>
    </location>
</feature>